<feature type="domain" description="4Fe-4S ferredoxin-type" evidence="6">
    <location>
        <begin position="22"/>
        <end position="51"/>
    </location>
</feature>
<dbReference type="Proteomes" id="UP000245125">
    <property type="component" value="Unassembled WGS sequence"/>
</dbReference>
<dbReference type="EC" id="1.8.98.1" evidence="7"/>
<keyword evidence="2" id="KW-0479">Metal-binding</keyword>
<dbReference type="InterPro" id="IPR017900">
    <property type="entry name" value="4Fe4S_Fe_S_CS"/>
</dbReference>
<keyword evidence="4" id="KW-0408">Iron</keyword>
<dbReference type="Pfam" id="PF02754">
    <property type="entry name" value="CCG"/>
    <property type="match status" value="2"/>
</dbReference>
<keyword evidence="8" id="KW-1185">Reference proteome</keyword>
<dbReference type="EMBL" id="OUUY01000113">
    <property type="protein sequence ID" value="SPQ01662.1"/>
    <property type="molecule type" value="Genomic_DNA"/>
</dbReference>
<evidence type="ECO:0000256" key="4">
    <source>
        <dbReference type="ARBA" id="ARBA00023004"/>
    </source>
</evidence>
<accession>A0A2U3QJV0</accession>
<dbReference type="InterPro" id="IPR009051">
    <property type="entry name" value="Helical_ferredxn"/>
</dbReference>
<evidence type="ECO:0000256" key="5">
    <source>
        <dbReference type="ARBA" id="ARBA00023014"/>
    </source>
</evidence>
<keyword evidence="5" id="KW-0411">Iron-sulfur</keyword>
<dbReference type="GO" id="GO:0051912">
    <property type="term" value="F:CoB--CoM heterodisulfide reductase activity"/>
    <property type="evidence" value="ECO:0007669"/>
    <property type="project" value="UniProtKB-EC"/>
</dbReference>
<dbReference type="PANTHER" id="PTHR43255:SF1">
    <property type="entry name" value="IRON-SULFUR-BINDING OXIDOREDUCTASE FADF-RELATED"/>
    <property type="match status" value="1"/>
</dbReference>
<evidence type="ECO:0000313" key="7">
    <source>
        <dbReference type="EMBL" id="SPQ01662.1"/>
    </source>
</evidence>
<dbReference type="InterPro" id="IPR051460">
    <property type="entry name" value="HdrC_iron-sulfur_subunit"/>
</dbReference>
<keyword evidence="3 7" id="KW-0560">Oxidoreductase</keyword>
<protein>
    <submittedName>
        <fullName evidence="7">CoB--CoM heterodisulfide reductase</fullName>
        <ecNumber evidence="7">1.8.98.1</ecNumber>
    </submittedName>
</protein>
<keyword evidence="1" id="KW-0004">4Fe-4S</keyword>
<evidence type="ECO:0000313" key="8">
    <source>
        <dbReference type="Proteomes" id="UP000245125"/>
    </source>
</evidence>
<sequence length="414" mass="46382">MSNKRERKPARDDLSFTKELSPLHLIELDACTQCGECLKYCPVQDVTGNPLISPPEKIRVFREFIKATEGLKARLFGPGAIDRRLLEDFSKALYECTTCGACGQHCAVGIFTQRLWPMLRKEMVRRGLGPIGPQAELPKVIADTGNPYNKPAEERFAPWFPEHVKVSERADIAYYAGCTGAYEATPMVKGDAVVLGAIGEPFTMLPPAEEVCCGFPLFITGQHDMLEDLTRRLVESYKARGVRTLLCSCPCCVNIMSRDWPVFYGKELPFKIRHITQFVEDAMKSGKLRIRKELRERLIYHDPCYLSRGVGIMEEPRAILRGIPGAELLEFDRNRLKSRCCGAGGAARKVFHDNAIAMGRLTIDEAVDKGADRLILSCPACYAKVNEAMQGYDRQIRITDIMELLGDLVEKQGL</sequence>
<dbReference type="PROSITE" id="PS00198">
    <property type="entry name" value="4FE4S_FER_1"/>
    <property type="match status" value="1"/>
</dbReference>
<dbReference type="Gene3D" id="1.10.1060.10">
    <property type="entry name" value="Alpha-helical ferredoxin"/>
    <property type="match status" value="1"/>
</dbReference>
<dbReference type="InterPro" id="IPR017896">
    <property type="entry name" value="4Fe4S_Fe-S-bd"/>
</dbReference>
<evidence type="ECO:0000256" key="3">
    <source>
        <dbReference type="ARBA" id="ARBA00023002"/>
    </source>
</evidence>
<gene>
    <name evidence="7" type="ORF">NBG4_640016</name>
</gene>
<evidence type="ECO:0000256" key="1">
    <source>
        <dbReference type="ARBA" id="ARBA00022485"/>
    </source>
</evidence>
<name>A0A2U3QJV0_9BACT</name>
<dbReference type="Pfam" id="PF13183">
    <property type="entry name" value="Fer4_8"/>
    <property type="match status" value="1"/>
</dbReference>
<reference evidence="8" key="1">
    <citation type="submission" date="2018-03" db="EMBL/GenBank/DDBJ databases">
        <authorList>
            <person name="Zecchin S."/>
        </authorList>
    </citation>
    <scope>NUCLEOTIDE SEQUENCE [LARGE SCALE GENOMIC DNA]</scope>
</reference>
<dbReference type="GO" id="GO:0005886">
    <property type="term" value="C:plasma membrane"/>
    <property type="evidence" value="ECO:0007669"/>
    <property type="project" value="TreeGrafter"/>
</dbReference>
<proteinExistence type="predicted"/>
<organism evidence="7 8">
    <name type="scientific">Candidatus Sulfobium mesophilum</name>
    <dbReference type="NCBI Taxonomy" id="2016548"/>
    <lineage>
        <taxon>Bacteria</taxon>
        <taxon>Pseudomonadati</taxon>
        <taxon>Nitrospirota</taxon>
        <taxon>Nitrospiria</taxon>
        <taxon>Nitrospirales</taxon>
        <taxon>Nitrospiraceae</taxon>
        <taxon>Candidatus Sulfobium</taxon>
    </lineage>
</organism>
<dbReference type="AlphaFoldDB" id="A0A2U3QJV0"/>
<dbReference type="InterPro" id="IPR004017">
    <property type="entry name" value="Cys_rich_dom"/>
</dbReference>
<dbReference type="PANTHER" id="PTHR43255">
    <property type="entry name" value="IRON-SULFUR-BINDING OXIDOREDUCTASE FADF-RELATED-RELATED"/>
    <property type="match status" value="1"/>
</dbReference>
<dbReference type="SUPFAM" id="SSF46548">
    <property type="entry name" value="alpha-helical ferredoxin"/>
    <property type="match status" value="1"/>
</dbReference>
<dbReference type="PROSITE" id="PS51379">
    <property type="entry name" value="4FE4S_FER_2"/>
    <property type="match status" value="1"/>
</dbReference>
<evidence type="ECO:0000256" key="2">
    <source>
        <dbReference type="ARBA" id="ARBA00022723"/>
    </source>
</evidence>
<evidence type="ECO:0000259" key="6">
    <source>
        <dbReference type="PROSITE" id="PS51379"/>
    </source>
</evidence>
<dbReference type="GO" id="GO:0051539">
    <property type="term" value="F:4 iron, 4 sulfur cluster binding"/>
    <property type="evidence" value="ECO:0007669"/>
    <property type="project" value="UniProtKB-KW"/>
</dbReference>
<dbReference type="GO" id="GO:0046872">
    <property type="term" value="F:metal ion binding"/>
    <property type="evidence" value="ECO:0007669"/>
    <property type="project" value="UniProtKB-KW"/>
</dbReference>